<dbReference type="EMBL" id="CABVLU010000001">
    <property type="protein sequence ID" value="VVT44959.1"/>
    <property type="molecule type" value="Genomic_DNA"/>
</dbReference>
<evidence type="ECO:0000313" key="4">
    <source>
        <dbReference type="Proteomes" id="UP000398389"/>
    </source>
</evidence>
<keyword evidence="4" id="KW-1185">Reference proteome</keyword>
<reference evidence="3 4" key="1">
    <citation type="submission" date="2019-09" db="EMBL/GenBank/DDBJ databases">
        <authorList>
            <person name="Brejova B."/>
        </authorList>
    </citation>
    <scope>NUCLEOTIDE SEQUENCE [LARGE SCALE GENOMIC DNA]</scope>
</reference>
<dbReference type="Pfam" id="PF04427">
    <property type="entry name" value="Brix"/>
    <property type="match status" value="1"/>
</dbReference>
<dbReference type="FunFam" id="3.40.50.10480:FF:000002">
    <property type="entry name" value="Ribosome production factor 1"/>
    <property type="match status" value="1"/>
</dbReference>
<dbReference type="InterPro" id="IPR044281">
    <property type="entry name" value="IMP4/RPF1"/>
</dbReference>
<dbReference type="PANTHER" id="PTHR22734:SF3">
    <property type="entry name" value="RIBOSOME PRODUCTION FACTOR 1"/>
    <property type="match status" value="1"/>
</dbReference>
<proteinExistence type="predicted"/>
<dbReference type="GeneID" id="43579414"/>
<dbReference type="Gene3D" id="3.40.50.10480">
    <property type="entry name" value="Probable brix-domain ribosomal biogenesis protein"/>
    <property type="match status" value="1"/>
</dbReference>
<dbReference type="PANTHER" id="PTHR22734">
    <property type="entry name" value="U3 SMALL NUCLEOLAR RIBONUCLEOPROTEIN PROTEIN IMP4"/>
    <property type="match status" value="1"/>
</dbReference>
<dbReference type="GO" id="GO:0042134">
    <property type="term" value="F:rRNA primary transcript binding"/>
    <property type="evidence" value="ECO:0007669"/>
    <property type="project" value="InterPro"/>
</dbReference>
<sequence length="296" mass="34787">MARGTANGKTFKIKNKIRREEVVGKYRDMVNKERHKKRAARAREEAQNPELKKERLEQNVPSTIENMREYDESVGAEVEGEDEFAEYFDEGVKPKVLITTNVGARKQADKFAEMLQEIIPDSTFIARKPQFTIKHMAEFSTNRDFTDLIILNEDKKKINGITFIHLPAGPTFYFSVSSVVYPEKIPGHGKPTSHVPELVLNNFTTRLGKTVGRLFQALFPQQPDFRGRQVVTLHNQRDFIFFRRHRYIFRNEEKVGLQELGPQFTLRLKRMQRGIREEVEWEHRPEMDKEKKKFYL</sequence>
<dbReference type="AlphaFoldDB" id="A0A5E8B1M6"/>
<feature type="region of interest" description="Disordered" evidence="1">
    <location>
        <begin position="31"/>
        <end position="52"/>
    </location>
</feature>
<dbReference type="SMART" id="SM00879">
    <property type="entry name" value="Brix"/>
    <property type="match status" value="1"/>
</dbReference>
<dbReference type="Proteomes" id="UP000398389">
    <property type="component" value="Unassembled WGS sequence"/>
</dbReference>
<dbReference type="GO" id="GO:0005730">
    <property type="term" value="C:nucleolus"/>
    <property type="evidence" value="ECO:0007669"/>
    <property type="project" value="TreeGrafter"/>
</dbReference>
<feature type="domain" description="Brix" evidence="2">
    <location>
        <begin position="94"/>
        <end position="277"/>
    </location>
</feature>
<gene>
    <name evidence="3" type="ORF">SAPINGB_P000591</name>
</gene>
<dbReference type="RefSeq" id="XP_031851205.1">
    <property type="nucleotide sequence ID" value="XM_031995314.1"/>
</dbReference>
<dbReference type="GO" id="GO:0000470">
    <property type="term" value="P:maturation of LSU-rRNA"/>
    <property type="evidence" value="ECO:0007669"/>
    <property type="project" value="TreeGrafter"/>
</dbReference>
<dbReference type="InterPro" id="IPR007109">
    <property type="entry name" value="Brix"/>
</dbReference>
<feature type="compositionally biased region" description="Basic and acidic residues" evidence="1">
    <location>
        <begin position="41"/>
        <end position="52"/>
    </location>
</feature>
<name>A0A5E8B1M6_9ASCO</name>
<dbReference type="GO" id="GO:0030687">
    <property type="term" value="C:preribosome, large subunit precursor"/>
    <property type="evidence" value="ECO:0007669"/>
    <property type="project" value="TreeGrafter"/>
</dbReference>
<evidence type="ECO:0000259" key="2">
    <source>
        <dbReference type="PROSITE" id="PS50833"/>
    </source>
</evidence>
<dbReference type="SUPFAM" id="SSF52954">
    <property type="entry name" value="Class II aaRS ABD-related"/>
    <property type="match status" value="1"/>
</dbReference>
<dbReference type="OrthoDB" id="264354at2759"/>
<dbReference type="GO" id="GO:0000460">
    <property type="term" value="P:maturation of 5.8S rRNA"/>
    <property type="evidence" value="ECO:0007669"/>
    <property type="project" value="TreeGrafter"/>
</dbReference>
<accession>A0A5E8B1M6</accession>
<protein>
    <recommendedName>
        <fullName evidence="2">Brix domain-containing protein</fullName>
    </recommendedName>
</protein>
<evidence type="ECO:0000313" key="3">
    <source>
        <dbReference type="EMBL" id="VVT44959.1"/>
    </source>
</evidence>
<organism evidence="3 4">
    <name type="scientific">Magnusiomyces paraingens</name>
    <dbReference type="NCBI Taxonomy" id="2606893"/>
    <lineage>
        <taxon>Eukaryota</taxon>
        <taxon>Fungi</taxon>
        <taxon>Dikarya</taxon>
        <taxon>Ascomycota</taxon>
        <taxon>Saccharomycotina</taxon>
        <taxon>Dipodascomycetes</taxon>
        <taxon>Dipodascales</taxon>
        <taxon>Dipodascaceae</taxon>
        <taxon>Magnusiomyces</taxon>
    </lineage>
</organism>
<dbReference type="PROSITE" id="PS50833">
    <property type="entry name" value="BRIX"/>
    <property type="match status" value="1"/>
</dbReference>
<evidence type="ECO:0000256" key="1">
    <source>
        <dbReference type="SAM" id="MobiDB-lite"/>
    </source>
</evidence>